<reference evidence="2 3" key="1">
    <citation type="submission" date="2018-07" db="EMBL/GenBank/DDBJ databases">
        <authorList>
            <person name="Quirk P.G."/>
            <person name="Krulwich T.A."/>
        </authorList>
    </citation>
    <scope>NUCLEOTIDE SEQUENCE [LARGE SCALE GENOMIC DNA]</scope>
    <source>
        <strain evidence="2 3">CC-BB4</strain>
    </source>
</reference>
<evidence type="ECO:0000256" key="1">
    <source>
        <dbReference type="SAM" id="Phobius"/>
    </source>
</evidence>
<keyword evidence="3" id="KW-1185">Reference proteome</keyword>
<evidence type="ECO:0000313" key="2">
    <source>
        <dbReference type="EMBL" id="AXK80443.1"/>
    </source>
</evidence>
<keyword evidence="1" id="KW-1133">Transmembrane helix</keyword>
<dbReference type="Proteomes" id="UP000254889">
    <property type="component" value="Chromosome"/>
</dbReference>
<evidence type="ECO:0008006" key="4">
    <source>
        <dbReference type="Google" id="ProtNLM"/>
    </source>
</evidence>
<dbReference type="KEGG" id="ptaw:DW352_07895"/>
<dbReference type="AlphaFoldDB" id="A0A345ZU46"/>
<keyword evidence="1" id="KW-0472">Membrane</keyword>
<sequence>MNVRIRQLHRWLSIIFTLAVIANFVAMSFGQPPAWVVYSPLPPLFLLLFTGLYMFALPYAAKWRSG</sequence>
<proteinExistence type="predicted"/>
<name>A0A345ZU46_9HYPH</name>
<dbReference type="EMBL" id="CP031417">
    <property type="protein sequence ID" value="AXK80443.1"/>
    <property type="molecule type" value="Genomic_DNA"/>
</dbReference>
<feature type="transmembrane region" description="Helical" evidence="1">
    <location>
        <begin position="12"/>
        <end position="29"/>
    </location>
</feature>
<evidence type="ECO:0000313" key="3">
    <source>
        <dbReference type="Proteomes" id="UP000254889"/>
    </source>
</evidence>
<dbReference type="RefSeq" id="WP_115690098.1">
    <property type="nucleotide sequence ID" value="NZ_CP031417.1"/>
</dbReference>
<organism evidence="2 3">
    <name type="scientific">Pseudolabrys taiwanensis</name>
    <dbReference type="NCBI Taxonomy" id="331696"/>
    <lineage>
        <taxon>Bacteria</taxon>
        <taxon>Pseudomonadati</taxon>
        <taxon>Pseudomonadota</taxon>
        <taxon>Alphaproteobacteria</taxon>
        <taxon>Hyphomicrobiales</taxon>
        <taxon>Xanthobacteraceae</taxon>
        <taxon>Pseudolabrys</taxon>
    </lineage>
</organism>
<dbReference type="OrthoDB" id="9812802at2"/>
<gene>
    <name evidence="2" type="ORF">DW352_07895</name>
</gene>
<protein>
    <recommendedName>
        <fullName evidence="4">Transmembrane protein</fullName>
    </recommendedName>
</protein>
<feature type="transmembrane region" description="Helical" evidence="1">
    <location>
        <begin position="41"/>
        <end position="61"/>
    </location>
</feature>
<accession>A0A345ZU46</accession>
<keyword evidence="1" id="KW-0812">Transmembrane</keyword>